<comment type="caution">
    <text evidence="2">The sequence shown here is derived from an EMBL/GenBank/DDBJ whole genome shotgun (WGS) entry which is preliminary data.</text>
</comment>
<dbReference type="Proteomes" id="UP001350748">
    <property type="component" value="Unassembled WGS sequence"/>
</dbReference>
<evidence type="ECO:0000256" key="1">
    <source>
        <dbReference type="ARBA" id="ARBA00010169"/>
    </source>
</evidence>
<evidence type="ECO:0000313" key="3">
    <source>
        <dbReference type="Proteomes" id="UP001350748"/>
    </source>
</evidence>
<proteinExistence type="inferred from homology"/>
<dbReference type="EMBL" id="JAZHYN010000014">
    <property type="protein sequence ID" value="MEF3366187.1"/>
    <property type="molecule type" value="Genomic_DNA"/>
</dbReference>
<organism evidence="2 3">
    <name type="scientific">Methylocystis borbori</name>
    <dbReference type="NCBI Taxonomy" id="3118750"/>
    <lineage>
        <taxon>Bacteria</taxon>
        <taxon>Pseudomonadati</taxon>
        <taxon>Pseudomonadota</taxon>
        <taxon>Alphaproteobacteria</taxon>
        <taxon>Hyphomicrobiales</taxon>
        <taxon>Methylocystaceae</taxon>
        <taxon>Methylocystis</taxon>
    </lineage>
</organism>
<dbReference type="PANTHER" id="PTHR23419:SF8">
    <property type="entry name" value="FI09726P"/>
    <property type="match status" value="1"/>
</dbReference>
<dbReference type="InterPro" id="IPR015867">
    <property type="entry name" value="N-reg_PII/ATP_PRibTrfase_C"/>
</dbReference>
<dbReference type="InterPro" id="IPR004323">
    <property type="entry name" value="Ion_tolerance_CutA"/>
</dbReference>
<comment type="similarity">
    <text evidence="1">Belongs to the CutA family.</text>
</comment>
<name>A0ABU7XGM2_9HYPH</name>
<dbReference type="Pfam" id="PF03091">
    <property type="entry name" value="CutA1"/>
    <property type="match status" value="1"/>
</dbReference>
<protein>
    <submittedName>
        <fullName evidence="2">Divalent-cation tolerance protein CutA</fullName>
    </submittedName>
</protein>
<reference evidence="2 3" key="1">
    <citation type="submission" date="2024-02" db="EMBL/GenBank/DDBJ databases">
        <authorList>
            <person name="Grouzdev D."/>
        </authorList>
    </citation>
    <scope>NUCLEOTIDE SEQUENCE [LARGE SCALE GENOMIC DNA]</scope>
    <source>
        <strain evidence="2 3">9N</strain>
    </source>
</reference>
<dbReference type="InterPro" id="IPR011322">
    <property type="entry name" value="N-reg_PII-like_a/b"/>
</dbReference>
<sequence length="108" mass="11996">MSGLVLLVTTIDGEDKARELARAALSAKLAACIQISAAQSLYVWKDELREEPEFLLQMKARADDYGALATLVRRLHSYETPEILRIDIAEADSDYLAWALAATRRESA</sequence>
<dbReference type="RefSeq" id="WP_332081170.1">
    <property type="nucleotide sequence ID" value="NZ_JAZHYN010000014.1"/>
</dbReference>
<dbReference type="SUPFAM" id="SSF54913">
    <property type="entry name" value="GlnB-like"/>
    <property type="match status" value="1"/>
</dbReference>
<evidence type="ECO:0000313" key="2">
    <source>
        <dbReference type="EMBL" id="MEF3366187.1"/>
    </source>
</evidence>
<dbReference type="PANTHER" id="PTHR23419">
    <property type="entry name" value="DIVALENT CATION TOLERANCE CUTA-RELATED"/>
    <property type="match status" value="1"/>
</dbReference>
<keyword evidence="3" id="KW-1185">Reference proteome</keyword>
<accession>A0ABU7XGM2</accession>
<gene>
    <name evidence="2" type="primary">cutA</name>
    <name evidence="2" type="ORF">V3H18_06505</name>
</gene>
<dbReference type="Gene3D" id="3.30.70.120">
    <property type="match status" value="1"/>
</dbReference>